<dbReference type="InterPro" id="IPR035919">
    <property type="entry name" value="EAL_sf"/>
</dbReference>
<dbReference type="AlphaFoldDB" id="A0A7W7CMC1"/>
<feature type="transmembrane region" description="Helical" evidence="1">
    <location>
        <begin position="129"/>
        <end position="147"/>
    </location>
</feature>
<feature type="transmembrane region" description="Helical" evidence="1">
    <location>
        <begin position="192"/>
        <end position="211"/>
    </location>
</feature>
<keyword evidence="1" id="KW-1133">Transmembrane helix</keyword>
<proteinExistence type="predicted"/>
<evidence type="ECO:0000259" key="3">
    <source>
        <dbReference type="PROSITE" id="PS50887"/>
    </source>
</evidence>
<dbReference type="InterPro" id="IPR001633">
    <property type="entry name" value="EAL_dom"/>
</dbReference>
<gene>
    <name evidence="4" type="ORF">BKA14_001348</name>
</gene>
<dbReference type="Gene3D" id="3.20.20.450">
    <property type="entry name" value="EAL domain"/>
    <property type="match status" value="1"/>
</dbReference>
<organism evidence="4 5">
    <name type="scientific">Paractinoplanes abujensis</name>
    <dbReference type="NCBI Taxonomy" id="882441"/>
    <lineage>
        <taxon>Bacteria</taxon>
        <taxon>Bacillati</taxon>
        <taxon>Actinomycetota</taxon>
        <taxon>Actinomycetes</taxon>
        <taxon>Micromonosporales</taxon>
        <taxon>Micromonosporaceae</taxon>
        <taxon>Paractinoplanes</taxon>
    </lineage>
</organism>
<dbReference type="CDD" id="cd01949">
    <property type="entry name" value="GGDEF"/>
    <property type="match status" value="1"/>
</dbReference>
<reference evidence="4 5" key="1">
    <citation type="submission" date="2020-08" db="EMBL/GenBank/DDBJ databases">
        <title>Sequencing the genomes of 1000 actinobacteria strains.</title>
        <authorList>
            <person name="Klenk H.-P."/>
        </authorList>
    </citation>
    <scope>NUCLEOTIDE SEQUENCE [LARGE SCALE GENOMIC DNA]</scope>
    <source>
        <strain evidence="4 5">DSM 45518</strain>
    </source>
</reference>
<dbReference type="PROSITE" id="PS50883">
    <property type="entry name" value="EAL"/>
    <property type="match status" value="1"/>
</dbReference>
<dbReference type="SUPFAM" id="SSF55073">
    <property type="entry name" value="Nucleotide cyclase"/>
    <property type="match status" value="1"/>
</dbReference>
<dbReference type="InterPro" id="IPR052155">
    <property type="entry name" value="Biofilm_reg_signaling"/>
</dbReference>
<keyword evidence="1" id="KW-0812">Transmembrane</keyword>
<evidence type="ECO:0000256" key="1">
    <source>
        <dbReference type="SAM" id="Phobius"/>
    </source>
</evidence>
<evidence type="ECO:0000313" key="5">
    <source>
        <dbReference type="Proteomes" id="UP000542742"/>
    </source>
</evidence>
<feature type="domain" description="GGDEF" evidence="3">
    <location>
        <begin position="368"/>
        <end position="499"/>
    </location>
</feature>
<feature type="transmembrane region" description="Helical" evidence="1">
    <location>
        <begin position="293"/>
        <end position="314"/>
    </location>
</feature>
<dbReference type="PANTHER" id="PTHR44757">
    <property type="entry name" value="DIGUANYLATE CYCLASE DGCP"/>
    <property type="match status" value="1"/>
</dbReference>
<comment type="caution">
    <text evidence="4">The sequence shown here is derived from an EMBL/GenBank/DDBJ whole genome shotgun (WGS) entry which is preliminary data.</text>
</comment>
<dbReference type="InterPro" id="IPR000160">
    <property type="entry name" value="GGDEF_dom"/>
</dbReference>
<protein>
    <submittedName>
        <fullName evidence="4">Diguanylate cyclase (GGDEF)-like protein</fullName>
    </submittedName>
</protein>
<sequence length="769" mass="81676">MPEQAGPSRTYGWWLFLLLTGALVLLAPVFGHAGQLCAYSVAGAGGTAAVLTGLRRRRLARPVAWWALAVATAFGTIATAFWAAEAITGSISVAGIGLVDLLYLAAYPALAAGLALLPGRAEISRGAGLTETAIVLCTGVMLAYVLLYDPYVLDRGRALEVPVAGVYPFLDAVLFGMASRLLIVEGKLTRPLALVLVATVLLTVSDVRYFLEVASLDAIAGTTLSTAGWAAALVLIGGAALHPVPDPPAEPPGPITNAWWMLLLHIVTVLVGPASTGYALLREHRMPQHDLGDVGVPLALTAMVSVLLVIRMALATRLAERQATSLTHSLAEQAAMQESIRHMALHDTLTGLPTRHLLEERLAGAAPAGGALMLLDLDGFKDVNDRLGHTVGDRLLVAVAGRLRELLGPGETLARPGGDEFALLLPRIAPGEVDARAEAVLATLRQPVAVTGHTLHVSSSIGVRRLEDGAGVAELLSDADLALYAAKAEGKDRHQVFDPRMRREQAGRIRMVERLREGLEADEFTVHYQPIVTLRGGRSVAFEALVRWTPPGQDPIGPDRFIPAAEDSGLIVCLGEWVLRRACADAAPWFHTYGTTITVNVSPRQLAEHDFADKVRRALDDSGLPGAALTLEITEGVLVRSGAHAELTLAHLTELRSAGVRVAIDDFGTGYSSLAYLRDLPIDFLKIDKSFMPDDPTDAQQGALVRAVVDLARSLRLVTVAEGVETAHHAELLRTLGCDRGQGWLFGRPGTAAAASLRLVSEATVTVRS</sequence>
<dbReference type="SMART" id="SM00052">
    <property type="entry name" value="EAL"/>
    <property type="match status" value="1"/>
</dbReference>
<feature type="domain" description="EAL" evidence="2">
    <location>
        <begin position="508"/>
        <end position="763"/>
    </location>
</feature>
<dbReference type="Pfam" id="PF00563">
    <property type="entry name" value="EAL"/>
    <property type="match status" value="1"/>
</dbReference>
<feature type="transmembrane region" description="Helical" evidence="1">
    <location>
        <begin position="63"/>
        <end position="84"/>
    </location>
</feature>
<feature type="transmembrane region" description="Helical" evidence="1">
    <location>
        <begin position="90"/>
        <end position="117"/>
    </location>
</feature>
<evidence type="ECO:0000259" key="2">
    <source>
        <dbReference type="PROSITE" id="PS50883"/>
    </source>
</evidence>
<dbReference type="EMBL" id="JACHMF010000001">
    <property type="protein sequence ID" value="MBB4691200.1"/>
    <property type="molecule type" value="Genomic_DNA"/>
</dbReference>
<dbReference type="Pfam" id="PF00990">
    <property type="entry name" value="GGDEF"/>
    <property type="match status" value="1"/>
</dbReference>
<dbReference type="RefSeq" id="WP_184950048.1">
    <property type="nucleotide sequence ID" value="NZ_BOMC01000006.1"/>
</dbReference>
<dbReference type="InterPro" id="IPR029787">
    <property type="entry name" value="Nucleotide_cyclase"/>
</dbReference>
<keyword evidence="1" id="KW-0472">Membrane</keyword>
<dbReference type="Gene3D" id="3.30.70.270">
    <property type="match status" value="1"/>
</dbReference>
<feature type="transmembrane region" description="Helical" evidence="1">
    <location>
        <begin position="12"/>
        <end position="30"/>
    </location>
</feature>
<dbReference type="PROSITE" id="PS50887">
    <property type="entry name" value="GGDEF"/>
    <property type="match status" value="1"/>
</dbReference>
<evidence type="ECO:0000313" key="4">
    <source>
        <dbReference type="EMBL" id="MBB4691200.1"/>
    </source>
</evidence>
<dbReference type="SUPFAM" id="SSF141868">
    <property type="entry name" value="EAL domain-like"/>
    <property type="match status" value="1"/>
</dbReference>
<dbReference type="CDD" id="cd01948">
    <property type="entry name" value="EAL"/>
    <property type="match status" value="1"/>
</dbReference>
<keyword evidence="5" id="KW-1185">Reference proteome</keyword>
<dbReference type="PANTHER" id="PTHR44757:SF2">
    <property type="entry name" value="BIOFILM ARCHITECTURE MAINTENANCE PROTEIN MBAA"/>
    <property type="match status" value="1"/>
</dbReference>
<feature type="transmembrane region" description="Helical" evidence="1">
    <location>
        <begin position="218"/>
        <end position="239"/>
    </location>
</feature>
<feature type="transmembrane region" description="Helical" evidence="1">
    <location>
        <begin position="259"/>
        <end position="281"/>
    </location>
</feature>
<accession>A0A7W7CMC1</accession>
<name>A0A7W7CMC1_9ACTN</name>
<dbReference type="NCBIfam" id="TIGR00254">
    <property type="entry name" value="GGDEF"/>
    <property type="match status" value="1"/>
</dbReference>
<dbReference type="InterPro" id="IPR043128">
    <property type="entry name" value="Rev_trsase/Diguanyl_cyclase"/>
</dbReference>
<dbReference type="Proteomes" id="UP000542742">
    <property type="component" value="Unassembled WGS sequence"/>
</dbReference>
<dbReference type="SMART" id="SM00267">
    <property type="entry name" value="GGDEF"/>
    <property type="match status" value="1"/>
</dbReference>